<comment type="caution">
    <text evidence="2">The sequence shown here is derived from an EMBL/GenBank/DDBJ whole genome shotgun (WGS) entry which is preliminary data.</text>
</comment>
<organism evidence="2 3">
    <name type="scientific">Sphingomonas oryzagri</name>
    <dbReference type="NCBI Taxonomy" id="3042314"/>
    <lineage>
        <taxon>Bacteria</taxon>
        <taxon>Pseudomonadati</taxon>
        <taxon>Pseudomonadota</taxon>
        <taxon>Alphaproteobacteria</taxon>
        <taxon>Sphingomonadales</taxon>
        <taxon>Sphingomonadaceae</taxon>
        <taxon>Sphingomonas</taxon>
    </lineage>
</organism>
<evidence type="ECO:0000313" key="3">
    <source>
        <dbReference type="Proteomes" id="UP001160625"/>
    </source>
</evidence>
<evidence type="ECO:0000256" key="1">
    <source>
        <dbReference type="SAM" id="SignalP"/>
    </source>
</evidence>
<reference evidence="2" key="1">
    <citation type="submission" date="2023-04" db="EMBL/GenBank/DDBJ databases">
        <title>Sphingomonas sp. MAHUQ-71 isolated from rice field.</title>
        <authorList>
            <person name="Huq M.A."/>
        </authorList>
    </citation>
    <scope>NUCLEOTIDE SEQUENCE</scope>
    <source>
        <strain evidence="2">MAHUQ-71</strain>
    </source>
</reference>
<sequence>MPQSLKQPFFLIGVAMMIATSAHASGAIQLLPGQIQAGYDQSVQSLRQEALDQQQRDGGTLTDAHMASFQKRYAGLTEHYRQILLHNNPYSVSADGTARAPSTVAADWTATRSVDRPQIFGSLAPK</sequence>
<protein>
    <submittedName>
        <fullName evidence="2">Uncharacterized protein</fullName>
    </submittedName>
</protein>
<feature type="signal peptide" evidence="1">
    <location>
        <begin position="1"/>
        <end position="24"/>
    </location>
</feature>
<dbReference type="EMBL" id="JARYGZ010000001">
    <property type="protein sequence ID" value="MDH7637304.1"/>
    <property type="molecule type" value="Genomic_DNA"/>
</dbReference>
<dbReference type="RefSeq" id="WP_281042661.1">
    <property type="nucleotide sequence ID" value="NZ_JARYGZ010000001.1"/>
</dbReference>
<feature type="chain" id="PRO_5045486560" evidence="1">
    <location>
        <begin position="25"/>
        <end position="126"/>
    </location>
</feature>
<gene>
    <name evidence="2" type="ORF">QGN17_01045</name>
</gene>
<evidence type="ECO:0000313" key="2">
    <source>
        <dbReference type="EMBL" id="MDH7637304.1"/>
    </source>
</evidence>
<proteinExistence type="predicted"/>
<name>A0ABT6MW93_9SPHN</name>
<accession>A0ABT6MW93</accession>
<dbReference type="Proteomes" id="UP001160625">
    <property type="component" value="Unassembled WGS sequence"/>
</dbReference>
<keyword evidence="1" id="KW-0732">Signal</keyword>
<keyword evidence="3" id="KW-1185">Reference proteome</keyword>